<keyword evidence="2" id="KW-1133">Transmembrane helix</keyword>
<keyword evidence="3" id="KW-0732">Signal</keyword>
<dbReference type="Proteomes" id="UP000799291">
    <property type="component" value="Unassembled WGS sequence"/>
</dbReference>
<dbReference type="EMBL" id="MU005648">
    <property type="protein sequence ID" value="KAF2675790.1"/>
    <property type="molecule type" value="Genomic_DNA"/>
</dbReference>
<feature type="compositionally biased region" description="Low complexity" evidence="1">
    <location>
        <begin position="150"/>
        <end position="184"/>
    </location>
</feature>
<dbReference type="PANTHER" id="PTHR16861">
    <property type="entry name" value="GLYCOPROTEIN 38"/>
    <property type="match status" value="1"/>
</dbReference>
<dbReference type="AlphaFoldDB" id="A0A6G1ICM8"/>
<protein>
    <recommendedName>
        <fullName evidence="6">Mid2 domain-containing protein</fullName>
    </recommendedName>
</protein>
<evidence type="ECO:0000256" key="2">
    <source>
        <dbReference type="SAM" id="Phobius"/>
    </source>
</evidence>
<keyword evidence="2" id="KW-0472">Membrane</keyword>
<organism evidence="4 5">
    <name type="scientific">Lentithecium fluviatile CBS 122367</name>
    <dbReference type="NCBI Taxonomy" id="1168545"/>
    <lineage>
        <taxon>Eukaryota</taxon>
        <taxon>Fungi</taxon>
        <taxon>Dikarya</taxon>
        <taxon>Ascomycota</taxon>
        <taxon>Pezizomycotina</taxon>
        <taxon>Dothideomycetes</taxon>
        <taxon>Pleosporomycetidae</taxon>
        <taxon>Pleosporales</taxon>
        <taxon>Massarineae</taxon>
        <taxon>Lentitheciaceae</taxon>
        <taxon>Lentithecium</taxon>
    </lineage>
</organism>
<evidence type="ECO:0000256" key="3">
    <source>
        <dbReference type="SAM" id="SignalP"/>
    </source>
</evidence>
<proteinExistence type="predicted"/>
<feature type="transmembrane region" description="Helical" evidence="2">
    <location>
        <begin position="195"/>
        <end position="218"/>
    </location>
</feature>
<feature type="region of interest" description="Disordered" evidence="1">
    <location>
        <begin position="150"/>
        <end position="190"/>
    </location>
</feature>
<name>A0A6G1ICM8_9PLEO</name>
<keyword evidence="5" id="KW-1185">Reference proteome</keyword>
<dbReference type="PANTHER" id="PTHR16861:SF4">
    <property type="entry name" value="SH3 DOMAIN PROTEIN (AFU_ORTHOLOGUE AFUA_1G13610)"/>
    <property type="match status" value="1"/>
</dbReference>
<keyword evidence="2" id="KW-0812">Transmembrane</keyword>
<feature type="signal peptide" evidence="3">
    <location>
        <begin position="1"/>
        <end position="18"/>
    </location>
</feature>
<gene>
    <name evidence="4" type="ORF">K458DRAFT_492897</name>
</gene>
<accession>A0A6G1ICM8</accession>
<evidence type="ECO:0000313" key="5">
    <source>
        <dbReference type="Proteomes" id="UP000799291"/>
    </source>
</evidence>
<evidence type="ECO:0000313" key="4">
    <source>
        <dbReference type="EMBL" id="KAF2675790.1"/>
    </source>
</evidence>
<feature type="region of interest" description="Disordered" evidence="1">
    <location>
        <begin position="258"/>
        <end position="279"/>
    </location>
</feature>
<feature type="chain" id="PRO_5026105061" description="Mid2 domain-containing protein" evidence="3">
    <location>
        <begin position="19"/>
        <end position="279"/>
    </location>
</feature>
<dbReference type="OrthoDB" id="3945612at2759"/>
<evidence type="ECO:0008006" key="6">
    <source>
        <dbReference type="Google" id="ProtNLM"/>
    </source>
</evidence>
<reference evidence="4" key="1">
    <citation type="journal article" date="2020" name="Stud. Mycol.">
        <title>101 Dothideomycetes genomes: a test case for predicting lifestyles and emergence of pathogens.</title>
        <authorList>
            <person name="Haridas S."/>
            <person name="Albert R."/>
            <person name="Binder M."/>
            <person name="Bloem J."/>
            <person name="Labutti K."/>
            <person name="Salamov A."/>
            <person name="Andreopoulos B."/>
            <person name="Baker S."/>
            <person name="Barry K."/>
            <person name="Bills G."/>
            <person name="Bluhm B."/>
            <person name="Cannon C."/>
            <person name="Castanera R."/>
            <person name="Culley D."/>
            <person name="Daum C."/>
            <person name="Ezra D."/>
            <person name="Gonzalez J."/>
            <person name="Henrissat B."/>
            <person name="Kuo A."/>
            <person name="Liang C."/>
            <person name="Lipzen A."/>
            <person name="Lutzoni F."/>
            <person name="Magnuson J."/>
            <person name="Mondo S."/>
            <person name="Nolan M."/>
            <person name="Ohm R."/>
            <person name="Pangilinan J."/>
            <person name="Park H.-J."/>
            <person name="Ramirez L."/>
            <person name="Alfaro M."/>
            <person name="Sun H."/>
            <person name="Tritt A."/>
            <person name="Yoshinaga Y."/>
            <person name="Zwiers L.-H."/>
            <person name="Turgeon B."/>
            <person name="Goodwin S."/>
            <person name="Spatafora J."/>
            <person name="Crous P."/>
            <person name="Grigoriev I."/>
        </authorList>
    </citation>
    <scope>NUCLEOTIDE SEQUENCE</scope>
    <source>
        <strain evidence="4">CBS 122367</strain>
    </source>
</reference>
<sequence>MARHGFLLTALLFSAAHAAYDKFFFTTNDTGFMCPDMSIKCEPGSVCAHDNLLKKTVCCDSYAEDAVCWSGSSDCGGGMLECASGVNAYCCLADSEKCTQHSGQINICWMTSENPVANFEAKLDAAFTSLSSASPSATYLTVDIKAITASSTPTPTTTSSTTSSPGSTPSGSLTTSSTGSSAPTQESGGGMSGGAIGGTVAGVVVGLAVIGAGLFYLFRRRRAANEGVKNELDGNEYLGAYAPVQKYAHEALVSLPAPVEMPGSEEPRELEGNQPVRRG</sequence>
<evidence type="ECO:0000256" key="1">
    <source>
        <dbReference type="SAM" id="MobiDB-lite"/>
    </source>
</evidence>